<comment type="caution">
    <text evidence="6">The sequence shown here is derived from an EMBL/GenBank/DDBJ whole genome shotgun (WGS) entry which is preliminary data.</text>
</comment>
<feature type="coiled-coil region" evidence="4">
    <location>
        <begin position="135"/>
        <end position="162"/>
    </location>
</feature>
<dbReference type="EMBL" id="LDAU01000267">
    <property type="protein sequence ID" value="KRW98184.1"/>
    <property type="molecule type" value="Genomic_DNA"/>
</dbReference>
<sequence length="812" mass="96813">MRNKMQNLDEKSNKINYRTSRNFSCQITSNKFHHQKYTQAYQHSTFYNREKLQELKFGNEFYQQKKNGKFDFGENVYEKNQYNSVSNGINIDQQYDAYKQTEGSINPFELIMKQKYLNNEEKNIVCKKIQNINQINRFKDILQNNQIQHNELKRQIANNKQELFYKRYKQDLKIQKKLHLVEGKMVEKLEDTIKNNFTFQVRKMQQYKKFLQQDDDENKKMVNQIKQEVKNKLLNKERENVKIDAMISLQNQTYAYLKGGKINNPELIRQIEQTQQKLQEQHKLDEEERQEQILKRQEYKKINEKFSQQMHQQQLNNQSISKSNHFQPNQDIINNLQSQLNKKQNLSYQSNQDKSFISNPNTYYDVDQIIQTNNNLSSFQYQNDHSISIQQNGIQNNFSIQQNIQNSINPSQIYYHGLPNIQDYQSQHQFQYDVSQMSNYQTQSINKINQSTSSFGEKNKIEVDVEQTDQARRAGLYMKLLKGIYEQAQNKPQVVKDKILAEKMREYWKVNSKGQNNARCYKDPDQVKVQFKRIRTALSNFFFTLSDKKVQPHEIIQNMGTNKQVFMSKPYERPGSFVFFKQLRKENLEIVLQKINSECRYYIFDKDHYLQTALHIALNRGFNQLSHYLINLGSDLSSKDLAGRTPLYYALKNGNFKLAQLMLFQKASPWAETGYSYENLINGDEKMAKVIKEAKKIHLVLKFVKGQSERINLWEQKKFDLLEIEVDDKNVSPRTLKQNLEKEIELQNLNKANEEQIKINQQPQKNKNNLFDDNDNFDESDDDSDMEKYIKLQLDLKTEEDKNINYMQEEQI</sequence>
<gene>
    <name evidence="6" type="ORF">PPERSA_02162</name>
</gene>
<keyword evidence="2 3" id="KW-0040">ANK repeat</keyword>
<evidence type="ECO:0000256" key="4">
    <source>
        <dbReference type="SAM" id="Coils"/>
    </source>
</evidence>
<dbReference type="SMART" id="SM00248">
    <property type="entry name" value="ANK"/>
    <property type="match status" value="2"/>
</dbReference>
<proteinExistence type="predicted"/>
<feature type="coiled-coil region" evidence="4">
    <location>
        <begin position="268"/>
        <end position="297"/>
    </location>
</feature>
<dbReference type="SUPFAM" id="SSF48403">
    <property type="entry name" value="Ankyrin repeat"/>
    <property type="match status" value="1"/>
</dbReference>
<dbReference type="AlphaFoldDB" id="A0A0V0Q7F3"/>
<dbReference type="InParanoid" id="A0A0V0Q7F3"/>
<organism evidence="6 7">
    <name type="scientific">Pseudocohnilembus persalinus</name>
    <name type="common">Ciliate</name>
    <dbReference type="NCBI Taxonomy" id="266149"/>
    <lineage>
        <taxon>Eukaryota</taxon>
        <taxon>Sar</taxon>
        <taxon>Alveolata</taxon>
        <taxon>Ciliophora</taxon>
        <taxon>Intramacronucleata</taxon>
        <taxon>Oligohymenophorea</taxon>
        <taxon>Scuticociliatia</taxon>
        <taxon>Philasterida</taxon>
        <taxon>Pseudocohnilembidae</taxon>
        <taxon>Pseudocohnilembus</taxon>
    </lineage>
</organism>
<dbReference type="OrthoDB" id="194358at2759"/>
<feature type="repeat" description="ANK" evidence="3">
    <location>
        <begin position="642"/>
        <end position="663"/>
    </location>
</feature>
<feature type="region of interest" description="Disordered" evidence="5">
    <location>
        <begin position="758"/>
        <end position="784"/>
    </location>
</feature>
<evidence type="ECO:0000313" key="6">
    <source>
        <dbReference type="EMBL" id="KRW98184.1"/>
    </source>
</evidence>
<evidence type="ECO:0000256" key="2">
    <source>
        <dbReference type="ARBA" id="ARBA00023043"/>
    </source>
</evidence>
<feature type="compositionally biased region" description="Acidic residues" evidence="5">
    <location>
        <begin position="772"/>
        <end position="784"/>
    </location>
</feature>
<evidence type="ECO:0000256" key="3">
    <source>
        <dbReference type="PROSITE-ProRule" id="PRU00023"/>
    </source>
</evidence>
<accession>A0A0V0Q7F3</accession>
<dbReference type="PANTHER" id="PTHR24166:SF48">
    <property type="entry name" value="PROTEIN VAPYRIN"/>
    <property type="match status" value="1"/>
</dbReference>
<feature type="repeat" description="ANK" evidence="3">
    <location>
        <begin position="609"/>
        <end position="641"/>
    </location>
</feature>
<dbReference type="InterPro" id="IPR050889">
    <property type="entry name" value="Dendritic_Spine_Reg/Scaffold"/>
</dbReference>
<dbReference type="PROSITE" id="PS50297">
    <property type="entry name" value="ANK_REP_REGION"/>
    <property type="match status" value="2"/>
</dbReference>
<feature type="compositionally biased region" description="Low complexity" evidence="5">
    <location>
        <begin position="758"/>
        <end position="771"/>
    </location>
</feature>
<name>A0A0V0Q7F3_PSEPJ</name>
<evidence type="ECO:0000256" key="1">
    <source>
        <dbReference type="ARBA" id="ARBA00022737"/>
    </source>
</evidence>
<dbReference type="Pfam" id="PF12796">
    <property type="entry name" value="Ank_2"/>
    <property type="match status" value="1"/>
</dbReference>
<dbReference type="PANTHER" id="PTHR24166">
    <property type="entry name" value="ROLLING PEBBLES, ISOFORM B"/>
    <property type="match status" value="1"/>
</dbReference>
<dbReference type="Gene3D" id="1.25.40.20">
    <property type="entry name" value="Ankyrin repeat-containing domain"/>
    <property type="match status" value="1"/>
</dbReference>
<keyword evidence="7" id="KW-1185">Reference proteome</keyword>
<dbReference type="InterPro" id="IPR002110">
    <property type="entry name" value="Ankyrin_rpt"/>
</dbReference>
<reference evidence="6 7" key="1">
    <citation type="journal article" date="2015" name="Sci. Rep.">
        <title>Genome of the facultative scuticociliatosis pathogen Pseudocohnilembus persalinus provides insight into its virulence through horizontal gene transfer.</title>
        <authorList>
            <person name="Xiong J."/>
            <person name="Wang G."/>
            <person name="Cheng J."/>
            <person name="Tian M."/>
            <person name="Pan X."/>
            <person name="Warren A."/>
            <person name="Jiang C."/>
            <person name="Yuan D."/>
            <person name="Miao W."/>
        </authorList>
    </citation>
    <scope>NUCLEOTIDE SEQUENCE [LARGE SCALE GENOMIC DNA]</scope>
    <source>
        <strain evidence="6">36N120E</strain>
    </source>
</reference>
<keyword evidence="4" id="KW-0175">Coiled coil</keyword>
<protein>
    <submittedName>
        <fullName evidence="6">Ankyrin repeat-containing domain</fullName>
    </submittedName>
</protein>
<evidence type="ECO:0000256" key="5">
    <source>
        <dbReference type="SAM" id="MobiDB-lite"/>
    </source>
</evidence>
<evidence type="ECO:0000313" key="7">
    <source>
        <dbReference type="Proteomes" id="UP000054937"/>
    </source>
</evidence>
<keyword evidence="1" id="KW-0677">Repeat</keyword>
<dbReference type="Proteomes" id="UP000054937">
    <property type="component" value="Unassembled WGS sequence"/>
</dbReference>
<dbReference type="PROSITE" id="PS50088">
    <property type="entry name" value="ANK_REPEAT"/>
    <property type="match status" value="2"/>
</dbReference>
<dbReference type="InterPro" id="IPR036770">
    <property type="entry name" value="Ankyrin_rpt-contain_sf"/>
</dbReference>